<dbReference type="GeneID" id="8625248"/>
<name>Q54MU1_DICDI</name>
<keyword evidence="1" id="KW-0812">Transmembrane</keyword>
<evidence type="ECO:0000313" key="3">
    <source>
        <dbReference type="Proteomes" id="UP000002195"/>
    </source>
</evidence>
<feature type="transmembrane region" description="Helical" evidence="1">
    <location>
        <begin position="6"/>
        <end position="23"/>
    </location>
</feature>
<dbReference type="SMR" id="Q54MU1"/>
<keyword evidence="1" id="KW-1133">Transmembrane helix</keyword>
<dbReference type="PaxDb" id="44689-DDB0186644"/>
<dbReference type="KEGG" id="ddi:DDB_G0285661"/>
<dbReference type="EMBL" id="AAFI02000079">
    <property type="protein sequence ID" value="EAL64668.1"/>
    <property type="molecule type" value="Genomic_DNA"/>
</dbReference>
<accession>Q54MU1</accession>
<dbReference type="HOGENOM" id="CLU_3243268_0_0_1"/>
<proteinExistence type="predicted"/>
<dbReference type="VEuPathDB" id="AmoebaDB:DDB_G0285661"/>
<keyword evidence="3" id="KW-1185">Reference proteome</keyword>
<dbReference type="RefSeq" id="XP_638202.1">
    <property type="nucleotide sequence ID" value="XM_633110.1"/>
</dbReference>
<keyword evidence="1" id="KW-0472">Membrane</keyword>
<evidence type="ECO:0000256" key="1">
    <source>
        <dbReference type="SAM" id="Phobius"/>
    </source>
</evidence>
<comment type="caution">
    <text evidence="2">The sequence shown here is derived from an EMBL/GenBank/DDBJ whole genome shotgun (WGS) entry which is preliminary data.</text>
</comment>
<organism evidence="2 3">
    <name type="scientific">Dictyostelium discoideum</name>
    <name type="common">Social amoeba</name>
    <dbReference type="NCBI Taxonomy" id="44689"/>
    <lineage>
        <taxon>Eukaryota</taxon>
        <taxon>Amoebozoa</taxon>
        <taxon>Evosea</taxon>
        <taxon>Eumycetozoa</taxon>
        <taxon>Dictyostelia</taxon>
        <taxon>Dictyosteliales</taxon>
        <taxon>Dictyosteliaceae</taxon>
        <taxon>Dictyostelium</taxon>
    </lineage>
</organism>
<gene>
    <name evidence="2" type="ORF">DDB_G0285661</name>
</gene>
<reference evidence="2 3" key="1">
    <citation type="journal article" date="2005" name="Nature">
        <title>The genome of the social amoeba Dictyostelium discoideum.</title>
        <authorList>
            <consortium name="The Dictyostelium discoideum Sequencing Consortium"/>
            <person name="Eichinger L."/>
            <person name="Pachebat J.A."/>
            <person name="Glockner G."/>
            <person name="Rajandream M.A."/>
            <person name="Sucgang R."/>
            <person name="Berriman M."/>
            <person name="Song J."/>
            <person name="Olsen R."/>
            <person name="Szafranski K."/>
            <person name="Xu Q."/>
            <person name="Tunggal B."/>
            <person name="Kummerfeld S."/>
            <person name="Madera M."/>
            <person name="Konfortov B.A."/>
            <person name="Rivero F."/>
            <person name="Bankier A.T."/>
            <person name="Lehmann R."/>
            <person name="Hamlin N."/>
            <person name="Davies R."/>
            <person name="Gaudet P."/>
            <person name="Fey P."/>
            <person name="Pilcher K."/>
            <person name="Chen G."/>
            <person name="Saunders D."/>
            <person name="Sodergren E."/>
            <person name="Davis P."/>
            <person name="Kerhornou A."/>
            <person name="Nie X."/>
            <person name="Hall N."/>
            <person name="Anjard C."/>
            <person name="Hemphill L."/>
            <person name="Bason N."/>
            <person name="Farbrother P."/>
            <person name="Desany B."/>
            <person name="Just E."/>
            <person name="Morio T."/>
            <person name="Rost R."/>
            <person name="Churcher C."/>
            <person name="Cooper J."/>
            <person name="Haydock S."/>
            <person name="van Driessche N."/>
            <person name="Cronin A."/>
            <person name="Goodhead I."/>
            <person name="Muzny D."/>
            <person name="Mourier T."/>
            <person name="Pain A."/>
            <person name="Lu M."/>
            <person name="Harper D."/>
            <person name="Lindsay R."/>
            <person name="Hauser H."/>
            <person name="James K."/>
            <person name="Quiles M."/>
            <person name="Madan Babu M."/>
            <person name="Saito T."/>
            <person name="Buchrieser C."/>
            <person name="Wardroper A."/>
            <person name="Felder M."/>
            <person name="Thangavelu M."/>
            <person name="Johnson D."/>
            <person name="Knights A."/>
            <person name="Loulseged H."/>
            <person name="Mungall K."/>
            <person name="Oliver K."/>
            <person name="Price C."/>
            <person name="Quail M.A."/>
            <person name="Urushihara H."/>
            <person name="Hernandez J."/>
            <person name="Rabbinowitsch E."/>
            <person name="Steffen D."/>
            <person name="Sanders M."/>
            <person name="Ma J."/>
            <person name="Kohara Y."/>
            <person name="Sharp S."/>
            <person name="Simmonds M."/>
            <person name="Spiegler S."/>
            <person name="Tivey A."/>
            <person name="Sugano S."/>
            <person name="White B."/>
            <person name="Walker D."/>
            <person name="Woodward J."/>
            <person name="Winckler T."/>
            <person name="Tanaka Y."/>
            <person name="Shaulsky G."/>
            <person name="Schleicher M."/>
            <person name="Weinstock G."/>
            <person name="Rosenthal A."/>
            <person name="Cox E.C."/>
            <person name="Chisholm R.L."/>
            <person name="Gibbs R."/>
            <person name="Loomis W.F."/>
            <person name="Platzer M."/>
            <person name="Kay R.R."/>
            <person name="Williams J."/>
            <person name="Dear P.H."/>
            <person name="Noegel A.A."/>
            <person name="Barrell B."/>
            <person name="Kuspa A."/>
        </authorList>
    </citation>
    <scope>NUCLEOTIDE SEQUENCE [LARGE SCALE GENOMIC DNA]</scope>
    <source>
        <strain evidence="2 3">AX4</strain>
    </source>
</reference>
<protein>
    <submittedName>
        <fullName evidence="2">Uncharacterized protein</fullName>
    </submittedName>
</protein>
<sequence>MTLPWQLIIIVFICSMFFSFFSASGPIRKVLNQPVVSIIRVVN</sequence>
<dbReference type="AlphaFoldDB" id="Q54MU1"/>
<dbReference type="InParanoid" id="Q54MU1"/>
<evidence type="ECO:0000313" key="2">
    <source>
        <dbReference type="EMBL" id="EAL64668.1"/>
    </source>
</evidence>
<dbReference type="Proteomes" id="UP000002195">
    <property type="component" value="Unassembled WGS sequence"/>
</dbReference>